<name>A0A0F9G7S8_9ZZZZ</name>
<proteinExistence type="predicted"/>
<organism evidence="1">
    <name type="scientific">marine sediment metagenome</name>
    <dbReference type="NCBI Taxonomy" id="412755"/>
    <lineage>
        <taxon>unclassified sequences</taxon>
        <taxon>metagenomes</taxon>
        <taxon>ecological metagenomes</taxon>
    </lineage>
</organism>
<reference evidence="1" key="1">
    <citation type="journal article" date="2015" name="Nature">
        <title>Complex archaea that bridge the gap between prokaryotes and eukaryotes.</title>
        <authorList>
            <person name="Spang A."/>
            <person name="Saw J.H."/>
            <person name="Jorgensen S.L."/>
            <person name="Zaremba-Niedzwiedzka K."/>
            <person name="Martijn J."/>
            <person name="Lind A.E."/>
            <person name="van Eijk R."/>
            <person name="Schleper C."/>
            <person name="Guy L."/>
            <person name="Ettema T.J."/>
        </authorList>
    </citation>
    <scope>NUCLEOTIDE SEQUENCE</scope>
</reference>
<dbReference type="AlphaFoldDB" id="A0A0F9G7S8"/>
<gene>
    <name evidence="1" type="ORF">LCGC14_2153710</name>
</gene>
<evidence type="ECO:0000313" key="1">
    <source>
        <dbReference type="EMBL" id="KKL65565.1"/>
    </source>
</evidence>
<dbReference type="EMBL" id="LAZR01027492">
    <property type="protein sequence ID" value="KKL65565.1"/>
    <property type="molecule type" value="Genomic_DNA"/>
</dbReference>
<comment type="caution">
    <text evidence="1">The sequence shown here is derived from an EMBL/GenBank/DDBJ whole genome shotgun (WGS) entry which is preliminary data.</text>
</comment>
<sequence length="76" mass="8581">MSSAVSENKPRKISGYDRYDVEGARRTLKRAEEIKSDSKFLKVVLTNMDQEAVKLKKTADIVAVTAKKLRKLKGIK</sequence>
<protein>
    <submittedName>
        <fullName evidence="1">Uncharacterized protein</fullName>
    </submittedName>
</protein>
<accession>A0A0F9G7S8</accession>